<reference evidence="1 2" key="1">
    <citation type="journal article" date="2019" name="Emerg. Microbes Infect.">
        <title>Comprehensive subspecies identification of 175 nontuberculous mycobacteria species based on 7547 genomic profiles.</title>
        <authorList>
            <person name="Matsumoto Y."/>
            <person name="Kinjo T."/>
            <person name="Motooka D."/>
            <person name="Nabeya D."/>
            <person name="Jung N."/>
            <person name="Uechi K."/>
            <person name="Horii T."/>
            <person name="Iida T."/>
            <person name="Fujita J."/>
            <person name="Nakamura S."/>
        </authorList>
    </citation>
    <scope>NUCLEOTIDE SEQUENCE [LARGE SCALE GENOMIC DNA]</scope>
    <source>
        <strain evidence="1 2">JCM 6377</strain>
    </source>
</reference>
<proteinExistence type="predicted"/>
<accession>A0A7I9VZU2</accession>
<dbReference type="AlphaFoldDB" id="A0A7I9VZU2"/>
<evidence type="ECO:0000313" key="2">
    <source>
        <dbReference type="Proteomes" id="UP000465302"/>
    </source>
</evidence>
<gene>
    <name evidence="1" type="ORF">MAGR_24160</name>
</gene>
<name>A0A7I9VZU2_MYCAG</name>
<comment type="caution">
    <text evidence="1">The sequence shown here is derived from an EMBL/GenBank/DDBJ whole genome shotgun (WGS) entry which is preliminary data.</text>
</comment>
<organism evidence="1 2">
    <name type="scientific">Mycolicibacterium agri</name>
    <name type="common">Mycobacterium agri</name>
    <dbReference type="NCBI Taxonomy" id="36811"/>
    <lineage>
        <taxon>Bacteria</taxon>
        <taxon>Bacillati</taxon>
        <taxon>Actinomycetota</taxon>
        <taxon>Actinomycetes</taxon>
        <taxon>Mycobacteriales</taxon>
        <taxon>Mycobacteriaceae</taxon>
        <taxon>Mycolicibacterium</taxon>
    </lineage>
</organism>
<dbReference type="Proteomes" id="UP000465302">
    <property type="component" value="Unassembled WGS sequence"/>
</dbReference>
<sequence>MKLGLALHELHRSEMRLARSLDAIASRHHNDHGIYHVALDLAVWSREHIALIADTGERYGVRMRRHPRITAVTESAQAWVSDRMGRRPETGLLLLADLRRLHRLAAGVSLDWELLAQGARASRTPSCST</sequence>
<dbReference type="EMBL" id="BLKS01000001">
    <property type="protein sequence ID" value="GFG50975.1"/>
    <property type="molecule type" value="Genomic_DNA"/>
</dbReference>
<evidence type="ECO:0000313" key="1">
    <source>
        <dbReference type="EMBL" id="GFG50975.1"/>
    </source>
</evidence>
<protein>
    <submittedName>
        <fullName evidence="1">Uncharacterized protein</fullName>
    </submittedName>
</protein>